<dbReference type="EMBL" id="JAAIUW010000002">
    <property type="protein sequence ID" value="KAF7840985.1"/>
    <property type="molecule type" value="Genomic_DNA"/>
</dbReference>
<dbReference type="PANTHER" id="PTHR11439">
    <property type="entry name" value="GAG-POL-RELATED RETROTRANSPOSON"/>
    <property type="match status" value="1"/>
</dbReference>
<comment type="caution">
    <text evidence="2">The sequence shown here is derived from an EMBL/GenBank/DDBJ whole genome shotgun (WGS) entry which is preliminary data.</text>
</comment>
<name>A0A834XA01_9FABA</name>
<dbReference type="AlphaFoldDB" id="A0A834XA01"/>
<reference evidence="2" key="1">
    <citation type="submission" date="2020-09" db="EMBL/GenBank/DDBJ databases">
        <title>Genome-Enabled Discovery of Anthraquinone Biosynthesis in Senna tora.</title>
        <authorList>
            <person name="Kang S.-H."/>
            <person name="Pandey R.P."/>
            <person name="Lee C.-M."/>
            <person name="Sim J.-S."/>
            <person name="Jeong J.-T."/>
            <person name="Choi B.-S."/>
            <person name="Jung M."/>
            <person name="Ginzburg D."/>
            <person name="Zhao K."/>
            <person name="Won S.Y."/>
            <person name="Oh T.-J."/>
            <person name="Yu Y."/>
            <person name="Kim N.-H."/>
            <person name="Lee O.R."/>
            <person name="Lee T.-H."/>
            <person name="Bashyal P."/>
            <person name="Kim T.-S."/>
            <person name="Lee W.-H."/>
            <person name="Kawkins C."/>
            <person name="Kim C.-K."/>
            <person name="Kim J.S."/>
            <person name="Ahn B.O."/>
            <person name="Rhee S.Y."/>
            <person name="Sohng J.K."/>
        </authorList>
    </citation>
    <scope>NUCLEOTIDE SEQUENCE</scope>
    <source>
        <tissue evidence="2">Leaf</tissue>
    </source>
</reference>
<feature type="compositionally biased region" description="Polar residues" evidence="1">
    <location>
        <begin position="124"/>
        <end position="146"/>
    </location>
</feature>
<gene>
    <name evidence="2" type="ORF">G2W53_003283</name>
</gene>
<feature type="region of interest" description="Disordered" evidence="1">
    <location>
        <begin position="109"/>
        <end position="150"/>
    </location>
</feature>
<dbReference type="Proteomes" id="UP000634136">
    <property type="component" value="Unassembled WGS sequence"/>
</dbReference>
<proteinExistence type="predicted"/>
<protein>
    <submittedName>
        <fullName evidence="2">Putative copia-type protein</fullName>
    </submittedName>
</protein>
<sequence length="309" mass="33388">MASSSDVSSSATSSVTSATTPKTCALFNSSTPNAAIKLDRSNYLLWAAAITPLLRGHELESHVDGTGTAPPKMIAGFLDRRSHTSRDEECIIPFIFPSTERRKNIVTEASEEGEGNGSLGNGSIPRNASPNSPTGASTSHNNSKASLSRDPLNESHVQFVPIQNLESSQPITSQYESAQHSNLSPVATDNNQDLSLAQSCDNRHHMVTRSKAGITKPKHPFVGLIQAKYALDILKRFDMTTCAPVSTPMAVGRPFTASDGELMKDPSLFRQAIGSLQYLVTTRPDIAFSVNKLSQFLAHPTEYKVYLRA</sequence>
<dbReference type="PANTHER" id="PTHR11439:SF483">
    <property type="entry name" value="PEPTIDE SYNTHASE GLIP-LIKE, PUTATIVE (AFU_ORTHOLOGUE AFUA_3G12920)-RELATED"/>
    <property type="match status" value="1"/>
</dbReference>
<organism evidence="2 3">
    <name type="scientific">Senna tora</name>
    <dbReference type="NCBI Taxonomy" id="362788"/>
    <lineage>
        <taxon>Eukaryota</taxon>
        <taxon>Viridiplantae</taxon>
        <taxon>Streptophyta</taxon>
        <taxon>Embryophyta</taxon>
        <taxon>Tracheophyta</taxon>
        <taxon>Spermatophyta</taxon>
        <taxon>Magnoliopsida</taxon>
        <taxon>eudicotyledons</taxon>
        <taxon>Gunneridae</taxon>
        <taxon>Pentapetalae</taxon>
        <taxon>rosids</taxon>
        <taxon>fabids</taxon>
        <taxon>Fabales</taxon>
        <taxon>Fabaceae</taxon>
        <taxon>Caesalpinioideae</taxon>
        <taxon>Cassia clade</taxon>
        <taxon>Senna</taxon>
    </lineage>
</organism>
<evidence type="ECO:0000313" key="2">
    <source>
        <dbReference type="EMBL" id="KAF7840985.1"/>
    </source>
</evidence>
<evidence type="ECO:0000256" key="1">
    <source>
        <dbReference type="SAM" id="MobiDB-lite"/>
    </source>
</evidence>
<evidence type="ECO:0000313" key="3">
    <source>
        <dbReference type="Proteomes" id="UP000634136"/>
    </source>
</evidence>
<keyword evidence="3" id="KW-1185">Reference proteome</keyword>
<accession>A0A834XA01</accession>